<evidence type="ECO:0000313" key="1">
    <source>
        <dbReference type="EMBL" id="MPC62319.1"/>
    </source>
</evidence>
<comment type="caution">
    <text evidence="1">The sequence shown here is derived from an EMBL/GenBank/DDBJ whole genome shotgun (WGS) entry which is preliminary data.</text>
</comment>
<protein>
    <submittedName>
        <fullName evidence="1">Uncharacterized protein</fullName>
    </submittedName>
</protein>
<accession>A0A5B7GXL8</accession>
<sequence length="171" mass="19695">MTCWYQLRAGDALYPVRDNGQRYDPSKKRGTTPKKLKNYWERGKAVLRSATTHSCHLQGGHCHKKAAADRPRRPLSRTLVNIIPVPPRPDCRPGLPLRVRRGHTSNKLQNFLLRFKVGSISRQIRRIFSRNPGNQYVGYFLPRMAIVVGARRRGSRQLSVPCVYNNEFCEI</sequence>
<keyword evidence="2" id="KW-1185">Reference proteome</keyword>
<name>A0A5B7GXL8_PORTR</name>
<evidence type="ECO:0000313" key="2">
    <source>
        <dbReference type="Proteomes" id="UP000324222"/>
    </source>
</evidence>
<gene>
    <name evidence="1" type="ORF">E2C01_056403</name>
</gene>
<dbReference type="Proteomes" id="UP000324222">
    <property type="component" value="Unassembled WGS sequence"/>
</dbReference>
<dbReference type="AlphaFoldDB" id="A0A5B7GXL8"/>
<organism evidence="1 2">
    <name type="scientific">Portunus trituberculatus</name>
    <name type="common">Swimming crab</name>
    <name type="synonym">Neptunus trituberculatus</name>
    <dbReference type="NCBI Taxonomy" id="210409"/>
    <lineage>
        <taxon>Eukaryota</taxon>
        <taxon>Metazoa</taxon>
        <taxon>Ecdysozoa</taxon>
        <taxon>Arthropoda</taxon>
        <taxon>Crustacea</taxon>
        <taxon>Multicrustacea</taxon>
        <taxon>Malacostraca</taxon>
        <taxon>Eumalacostraca</taxon>
        <taxon>Eucarida</taxon>
        <taxon>Decapoda</taxon>
        <taxon>Pleocyemata</taxon>
        <taxon>Brachyura</taxon>
        <taxon>Eubrachyura</taxon>
        <taxon>Portunoidea</taxon>
        <taxon>Portunidae</taxon>
        <taxon>Portuninae</taxon>
        <taxon>Portunus</taxon>
    </lineage>
</organism>
<proteinExistence type="predicted"/>
<dbReference type="EMBL" id="VSRR010019530">
    <property type="protein sequence ID" value="MPC62319.1"/>
    <property type="molecule type" value="Genomic_DNA"/>
</dbReference>
<reference evidence="1 2" key="1">
    <citation type="submission" date="2019-05" db="EMBL/GenBank/DDBJ databases">
        <title>Another draft genome of Portunus trituberculatus and its Hox gene families provides insights of decapod evolution.</title>
        <authorList>
            <person name="Jeong J.-H."/>
            <person name="Song I."/>
            <person name="Kim S."/>
            <person name="Choi T."/>
            <person name="Kim D."/>
            <person name="Ryu S."/>
            <person name="Kim W."/>
        </authorList>
    </citation>
    <scope>NUCLEOTIDE SEQUENCE [LARGE SCALE GENOMIC DNA]</scope>
    <source>
        <tissue evidence="1">Muscle</tissue>
    </source>
</reference>